<accession>B9SLY5</accession>
<dbReference type="Proteomes" id="UP000008311">
    <property type="component" value="Unassembled WGS sequence"/>
</dbReference>
<gene>
    <name evidence="1" type="ORF">RCOM_1309830</name>
</gene>
<keyword evidence="2" id="KW-1185">Reference proteome</keyword>
<protein>
    <submittedName>
        <fullName evidence="1">Uncharacterized protein</fullName>
    </submittedName>
</protein>
<dbReference type="EMBL" id="EQ974023">
    <property type="protein sequence ID" value="EEF35376.1"/>
    <property type="molecule type" value="Genomic_DNA"/>
</dbReference>
<organism evidence="1 2">
    <name type="scientific">Ricinus communis</name>
    <name type="common">Castor bean</name>
    <dbReference type="NCBI Taxonomy" id="3988"/>
    <lineage>
        <taxon>Eukaryota</taxon>
        <taxon>Viridiplantae</taxon>
        <taxon>Streptophyta</taxon>
        <taxon>Embryophyta</taxon>
        <taxon>Tracheophyta</taxon>
        <taxon>Spermatophyta</taxon>
        <taxon>Magnoliopsida</taxon>
        <taxon>eudicotyledons</taxon>
        <taxon>Gunneridae</taxon>
        <taxon>Pentapetalae</taxon>
        <taxon>rosids</taxon>
        <taxon>fabids</taxon>
        <taxon>Malpighiales</taxon>
        <taxon>Euphorbiaceae</taxon>
        <taxon>Acalyphoideae</taxon>
        <taxon>Acalypheae</taxon>
        <taxon>Ricinus</taxon>
    </lineage>
</organism>
<dbReference type="InParanoid" id="B9SLY5"/>
<reference evidence="2" key="1">
    <citation type="journal article" date="2010" name="Nat. Biotechnol.">
        <title>Draft genome sequence of the oilseed species Ricinus communis.</title>
        <authorList>
            <person name="Chan A.P."/>
            <person name="Crabtree J."/>
            <person name="Zhao Q."/>
            <person name="Lorenzi H."/>
            <person name="Orvis J."/>
            <person name="Puiu D."/>
            <person name="Melake-Berhan A."/>
            <person name="Jones K.M."/>
            <person name="Redman J."/>
            <person name="Chen G."/>
            <person name="Cahoon E.B."/>
            <person name="Gedil M."/>
            <person name="Stanke M."/>
            <person name="Haas B.J."/>
            <person name="Wortman J.R."/>
            <person name="Fraser-Liggett C.M."/>
            <person name="Ravel J."/>
            <person name="Rabinowicz P.D."/>
        </authorList>
    </citation>
    <scope>NUCLEOTIDE SEQUENCE [LARGE SCALE GENOMIC DNA]</scope>
    <source>
        <strain evidence="2">cv. Hale</strain>
    </source>
</reference>
<sequence length="99" mass="11774">METTTNTSTFEEHDANVIEDEVFIELLRQDQYKRVKGYGVGVTPSQLFGSEFRPIKIRQTEMDNMQNELFEMHAHYETKIANLKDEYEWKMANMKANYE</sequence>
<proteinExistence type="predicted"/>
<name>B9SLY5_RICCO</name>
<evidence type="ECO:0000313" key="1">
    <source>
        <dbReference type="EMBL" id="EEF35376.1"/>
    </source>
</evidence>
<dbReference type="AlphaFoldDB" id="B9SLY5"/>
<evidence type="ECO:0000313" key="2">
    <source>
        <dbReference type="Proteomes" id="UP000008311"/>
    </source>
</evidence>